<dbReference type="Gramene" id="LPERR10G14810.2">
    <property type="protein sequence ID" value="LPERR10G14810.2"/>
    <property type="gene ID" value="LPERR10G14810"/>
</dbReference>
<dbReference type="Proteomes" id="UP000032180">
    <property type="component" value="Chromosome 10"/>
</dbReference>
<dbReference type="AlphaFoldDB" id="A0A0D9XMM3"/>
<feature type="compositionally biased region" description="Low complexity" evidence="1">
    <location>
        <begin position="124"/>
        <end position="133"/>
    </location>
</feature>
<protein>
    <submittedName>
        <fullName evidence="2">Uncharacterized protein</fullName>
    </submittedName>
</protein>
<reference evidence="2" key="3">
    <citation type="submission" date="2015-04" db="UniProtKB">
        <authorList>
            <consortium name="EnsemblPlants"/>
        </authorList>
    </citation>
    <scope>IDENTIFICATION</scope>
</reference>
<reference evidence="2 3" key="1">
    <citation type="submission" date="2012-08" db="EMBL/GenBank/DDBJ databases">
        <title>Oryza genome evolution.</title>
        <authorList>
            <person name="Wing R.A."/>
        </authorList>
    </citation>
    <scope>NUCLEOTIDE SEQUENCE</scope>
</reference>
<dbReference type="EnsemblPlants" id="LPERR10G14810.1">
    <property type="protein sequence ID" value="LPERR10G14810.1"/>
    <property type="gene ID" value="LPERR10G14810"/>
</dbReference>
<dbReference type="HOGENOM" id="CLU_1398185_0_0_1"/>
<dbReference type="EnsemblPlants" id="LPERR10G14810.2">
    <property type="protein sequence ID" value="LPERR10G14810.2"/>
    <property type="gene ID" value="LPERR10G14810"/>
</dbReference>
<sequence>MVTVADGSKRIPIYSYLSRMSTSLHLVDNGGELMLAHRTVRSTQRAARYSLRSRKSMRGLPGGFWREGFGSGQRIARAGRPCSWAIVGPSLFCLQMVSLCHFDEKRAEEEKKGKKRGLPASDHPSAAPPVAVAASASVSARGRRLRPCTPSTSPPTSLLGLYRGFASPHLTVVPCCPRPTAVTPPSYIQEIWWVK</sequence>
<accession>A0A0D9XMM3</accession>
<keyword evidence="3" id="KW-1185">Reference proteome</keyword>
<evidence type="ECO:0000313" key="2">
    <source>
        <dbReference type="EnsemblPlants" id="LPERR10G14810.1"/>
    </source>
</evidence>
<evidence type="ECO:0000313" key="3">
    <source>
        <dbReference type="Proteomes" id="UP000032180"/>
    </source>
</evidence>
<proteinExistence type="predicted"/>
<dbReference type="EnsemblPlants" id="LPERR10G14810.5">
    <property type="protein sequence ID" value="LPERR10G14810.5"/>
    <property type="gene ID" value="LPERR10G14810"/>
</dbReference>
<evidence type="ECO:0000256" key="1">
    <source>
        <dbReference type="SAM" id="MobiDB-lite"/>
    </source>
</evidence>
<organism evidence="2 3">
    <name type="scientific">Leersia perrieri</name>
    <dbReference type="NCBI Taxonomy" id="77586"/>
    <lineage>
        <taxon>Eukaryota</taxon>
        <taxon>Viridiplantae</taxon>
        <taxon>Streptophyta</taxon>
        <taxon>Embryophyta</taxon>
        <taxon>Tracheophyta</taxon>
        <taxon>Spermatophyta</taxon>
        <taxon>Magnoliopsida</taxon>
        <taxon>Liliopsida</taxon>
        <taxon>Poales</taxon>
        <taxon>Poaceae</taxon>
        <taxon>BOP clade</taxon>
        <taxon>Oryzoideae</taxon>
        <taxon>Oryzeae</taxon>
        <taxon>Oryzinae</taxon>
        <taxon>Leersia</taxon>
    </lineage>
</organism>
<dbReference type="Gramene" id="LPERR10G14810.5">
    <property type="protein sequence ID" value="LPERR10G14810.5"/>
    <property type="gene ID" value="LPERR10G14810"/>
</dbReference>
<reference evidence="2 3" key="2">
    <citation type="submission" date="2013-12" db="EMBL/GenBank/DDBJ databases">
        <authorList>
            <person name="Yu Y."/>
            <person name="Lee S."/>
            <person name="de Baynast K."/>
            <person name="Wissotski M."/>
            <person name="Liu L."/>
            <person name="Talag J."/>
            <person name="Goicoechea J."/>
            <person name="Angelova A."/>
            <person name="Jetty R."/>
            <person name="Kudrna D."/>
            <person name="Golser W."/>
            <person name="Rivera L."/>
            <person name="Zhang J."/>
            <person name="Wing R."/>
        </authorList>
    </citation>
    <scope>NUCLEOTIDE SEQUENCE</scope>
</reference>
<name>A0A0D9XMM3_9ORYZ</name>
<feature type="region of interest" description="Disordered" evidence="1">
    <location>
        <begin position="111"/>
        <end position="133"/>
    </location>
</feature>
<dbReference type="Gramene" id="LPERR10G14810.1">
    <property type="protein sequence ID" value="LPERR10G14810.1"/>
    <property type="gene ID" value="LPERR10G14810"/>
</dbReference>